<organism evidence="1 2">
    <name type="scientific">Caerostris extrusa</name>
    <name type="common">Bark spider</name>
    <name type="synonym">Caerostris bankana</name>
    <dbReference type="NCBI Taxonomy" id="172846"/>
    <lineage>
        <taxon>Eukaryota</taxon>
        <taxon>Metazoa</taxon>
        <taxon>Ecdysozoa</taxon>
        <taxon>Arthropoda</taxon>
        <taxon>Chelicerata</taxon>
        <taxon>Arachnida</taxon>
        <taxon>Araneae</taxon>
        <taxon>Araneomorphae</taxon>
        <taxon>Entelegynae</taxon>
        <taxon>Araneoidea</taxon>
        <taxon>Araneidae</taxon>
        <taxon>Caerostris</taxon>
    </lineage>
</organism>
<sequence>MERRASYSAQNGCRVALGNPGMVGERVLESDGTISPKTKLLESIRARKTRKHTVQVKTNNAVFGKENTNQYMTHKVVRSSEIPFLQDKLIPSSHTF</sequence>
<comment type="caution">
    <text evidence="1">The sequence shown here is derived from an EMBL/GenBank/DDBJ whole genome shotgun (WGS) entry which is preliminary data.</text>
</comment>
<reference evidence="1 2" key="1">
    <citation type="submission" date="2021-06" db="EMBL/GenBank/DDBJ databases">
        <title>Caerostris extrusa draft genome.</title>
        <authorList>
            <person name="Kono N."/>
            <person name="Arakawa K."/>
        </authorList>
    </citation>
    <scope>NUCLEOTIDE SEQUENCE [LARGE SCALE GENOMIC DNA]</scope>
</reference>
<accession>A0AAV4PLA0</accession>
<evidence type="ECO:0000313" key="2">
    <source>
        <dbReference type="Proteomes" id="UP001054945"/>
    </source>
</evidence>
<protein>
    <recommendedName>
        <fullName evidence="3">DNA-directed RNA polymerase</fullName>
    </recommendedName>
</protein>
<keyword evidence="2" id="KW-1185">Reference proteome</keyword>
<gene>
    <name evidence="1" type="ORF">CEXT_596941</name>
</gene>
<evidence type="ECO:0000313" key="1">
    <source>
        <dbReference type="EMBL" id="GIX97861.1"/>
    </source>
</evidence>
<evidence type="ECO:0008006" key="3">
    <source>
        <dbReference type="Google" id="ProtNLM"/>
    </source>
</evidence>
<dbReference type="Proteomes" id="UP001054945">
    <property type="component" value="Unassembled WGS sequence"/>
</dbReference>
<name>A0AAV4PLA0_CAEEX</name>
<proteinExistence type="predicted"/>
<dbReference type="EMBL" id="BPLR01004830">
    <property type="protein sequence ID" value="GIX97861.1"/>
    <property type="molecule type" value="Genomic_DNA"/>
</dbReference>
<dbReference type="AlphaFoldDB" id="A0AAV4PLA0"/>